<reference evidence="3" key="1">
    <citation type="journal article" date="2005" name="PLoS Biol.">
        <title>The genomes of Oryza sativa: a history of duplications.</title>
        <authorList>
            <person name="Yu J."/>
            <person name="Wang J."/>
            <person name="Lin W."/>
            <person name="Li S."/>
            <person name="Li H."/>
            <person name="Zhou J."/>
            <person name="Ni P."/>
            <person name="Dong W."/>
            <person name="Hu S."/>
            <person name="Zeng C."/>
            <person name="Zhang J."/>
            <person name="Zhang Y."/>
            <person name="Li R."/>
            <person name="Xu Z."/>
            <person name="Li S."/>
            <person name="Li X."/>
            <person name="Zheng H."/>
            <person name="Cong L."/>
            <person name="Lin L."/>
            <person name="Yin J."/>
            <person name="Geng J."/>
            <person name="Li G."/>
            <person name="Shi J."/>
            <person name="Liu J."/>
            <person name="Lv H."/>
            <person name="Li J."/>
            <person name="Wang J."/>
            <person name="Deng Y."/>
            <person name="Ran L."/>
            <person name="Shi X."/>
            <person name="Wang X."/>
            <person name="Wu Q."/>
            <person name="Li C."/>
            <person name="Ren X."/>
            <person name="Wang J."/>
            <person name="Wang X."/>
            <person name="Li D."/>
            <person name="Liu D."/>
            <person name="Zhang X."/>
            <person name="Ji Z."/>
            <person name="Zhao W."/>
            <person name="Sun Y."/>
            <person name="Zhang Z."/>
            <person name="Bao J."/>
            <person name="Han Y."/>
            <person name="Dong L."/>
            <person name="Ji J."/>
            <person name="Chen P."/>
            <person name="Wu S."/>
            <person name="Liu J."/>
            <person name="Xiao Y."/>
            <person name="Bu D."/>
            <person name="Tan J."/>
            <person name="Yang L."/>
            <person name="Ye C."/>
            <person name="Zhang J."/>
            <person name="Xu J."/>
            <person name="Zhou Y."/>
            <person name="Yu Y."/>
            <person name="Zhang B."/>
            <person name="Zhuang S."/>
            <person name="Wei H."/>
            <person name="Liu B."/>
            <person name="Lei M."/>
            <person name="Yu H."/>
            <person name="Li Y."/>
            <person name="Xu H."/>
            <person name="Wei S."/>
            <person name="He X."/>
            <person name="Fang L."/>
            <person name="Zhang Z."/>
            <person name="Zhang Y."/>
            <person name="Huang X."/>
            <person name="Su Z."/>
            <person name="Tong W."/>
            <person name="Li J."/>
            <person name="Tong Z."/>
            <person name="Li S."/>
            <person name="Ye J."/>
            <person name="Wang L."/>
            <person name="Fang L."/>
            <person name="Lei T."/>
            <person name="Chen C."/>
            <person name="Chen H."/>
            <person name="Xu Z."/>
            <person name="Li H."/>
            <person name="Huang H."/>
            <person name="Zhang F."/>
            <person name="Xu H."/>
            <person name="Li N."/>
            <person name="Zhao C."/>
            <person name="Li S."/>
            <person name="Dong L."/>
            <person name="Huang Y."/>
            <person name="Li L."/>
            <person name="Xi Y."/>
            <person name="Qi Q."/>
            <person name="Li W."/>
            <person name="Zhang B."/>
            <person name="Hu W."/>
            <person name="Zhang Y."/>
            <person name="Tian X."/>
            <person name="Jiao Y."/>
            <person name="Liang X."/>
            <person name="Jin J."/>
            <person name="Gao L."/>
            <person name="Zheng W."/>
            <person name="Hao B."/>
            <person name="Liu S."/>
            <person name="Wang W."/>
            <person name="Yuan L."/>
            <person name="Cao M."/>
            <person name="McDermott J."/>
            <person name="Samudrala R."/>
            <person name="Wang J."/>
            <person name="Wong G.K."/>
            <person name="Yang H."/>
        </authorList>
    </citation>
    <scope>NUCLEOTIDE SEQUENCE [LARGE SCALE GENOMIC DNA]</scope>
</reference>
<evidence type="ECO:0000256" key="2">
    <source>
        <dbReference type="SAM" id="Phobius"/>
    </source>
</evidence>
<reference evidence="3" key="2">
    <citation type="submission" date="2008-12" db="EMBL/GenBank/DDBJ databases">
        <title>Improved gene annotation of the rice (Oryza sativa) genomes.</title>
        <authorList>
            <person name="Wang J."/>
            <person name="Li R."/>
            <person name="Fan W."/>
            <person name="Huang Q."/>
            <person name="Zhang J."/>
            <person name="Zhou Y."/>
            <person name="Hu Y."/>
            <person name="Zi S."/>
            <person name="Li J."/>
            <person name="Ni P."/>
            <person name="Zheng H."/>
            <person name="Zhang Y."/>
            <person name="Zhao M."/>
            <person name="Hao Q."/>
            <person name="McDermott J."/>
            <person name="Samudrala R."/>
            <person name="Kristiansen K."/>
            <person name="Wong G.K.-S."/>
        </authorList>
    </citation>
    <scope>NUCLEOTIDE SEQUENCE</scope>
</reference>
<sequence length="80" mass="8682">MASAVVLGKVEQCTYASVAAVMLLLFFMSSVEARGDTNDMYKLCADMAMQRGDEEEWAAGEDIGHDAAEQPPINEEVILP</sequence>
<name>A0A8J8Y0U6_ORYSJ</name>
<feature type="transmembrane region" description="Helical" evidence="2">
    <location>
        <begin position="15"/>
        <end position="33"/>
    </location>
</feature>
<accession>A0A8J8Y0U6</accession>
<dbReference type="AlphaFoldDB" id="A0A8J8Y0U6"/>
<organism evidence="3">
    <name type="scientific">Oryza sativa subsp. japonica</name>
    <name type="common">Rice</name>
    <dbReference type="NCBI Taxonomy" id="39947"/>
    <lineage>
        <taxon>Eukaryota</taxon>
        <taxon>Viridiplantae</taxon>
        <taxon>Streptophyta</taxon>
        <taxon>Embryophyta</taxon>
        <taxon>Tracheophyta</taxon>
        <taxon>Spermatophyta</taxon>
        <taxon>Magnoliopsida</taxon>
        <taxon>Liliopsida</taxon>
        <taxon>Poales</taxon>
        <taxon>Poaceae</taxon>
        <taxon>BOP clade</taxon>
        <taxon>Oryzoideae</taxon>
        <taxon>Oryzeae</taxon>
        <taxon>Oryzinae</taxon>
        <taxon>Oryza</taxon>
        <taxon>Oryza sativa</taxon>
    </lineage>
</organism>
<evidence type="ECO:0000313" key="3">
    <source>
        <dbReference type="EMBL" id="EAZ23214.1"/>
    </source>
</evidence>
<keyword evidence="2" id="KW-0812">Transmembrane</keyword>
<proteinExistence type="predicted"/>
<dbReference type="Proteomes" id="UP000007752">
    <property type="component" value="Chromosome 2"/>
</dbReference>
<feature type="region of interest" description="Disordered" evidence="1">
    <location>
        <begin position="57"/>
        <end position="80"/>
    </location>
</feature>
<keyword evidence="2" id="KW-1133">Transmembrane helix</keyword>
<dbReference type="EMBL" id="CM000139">
    <property type="protein sequence ID" value="EAZ23214.1"/>
    <property type="molecule type" value="Genomic_DNA"/>
</dbReference>
<evidence type="ECO:0000256" key="1">
    <source>
        <dbReference type="SAM" id="MobiDB-lite"/>
    </source>
</evidence>
<gene>
    <name evidence="3" type="ORF">OsJ_06898</name>
</gene>
<protein>
    <submittedName>
        <fullName evidence="3">Uncharacterized protein</fullName>
    </submittedName>
</protein>
<keyword evidence="2" id="KW-0472">Membrane</keyword>